<dbReference type="Proteomes" id="UP000182413">
    <property type="component" value="Unassembled WGS sequence"/>
</dbReference>
<dbReference type="NCBIfam" id="TIGR00229">
    <property type="entry name" value="sensory_box"/>
    <property type="match status" value="1"/>
</dbReference>
<keyword evidence="8" id="KW-1185">Reference proteome</keyword>
<reference evidence="5 8" key="2">
    <citation type="submission" date="2023-11" db="EMBL/GenBank/DDBJ databases">
        <title>MicrobeMod: A computational toolkit for identifying prokaryotic methylation and restriction-modification with nanopore sequencing.</title>
        <authorList>
            <person name="Crits-Christoph A."/>
            <person name="Kang S.C."/>
            <person name="Lee H."/>
            <person name="Ostrov N."/>
        </authorList>
    </citation>
    <scope>NUCLEOTIDE SEQUENCE [LARGE SCALE GENOMIC DNA]</scope>
    <source>
        <strain evidence="5 8">ATCC BAA-571</strain>
    </source>
</reference>
<dbReference type="NCBIfam" id="TIGR00254">
    <property type="entry name" value="GGDEF"/>
    <property type="match status" value="1"/>
</dbReference>
<dbReference type="EMBL" id="JAWXXP010000001">
    <property type="protein sequence ID" value="MDX5995350.1"/>
    <property type="molecule type" value="Genomic_DNA"/>
</dbReference>
<evidence type="ECO:0000313" key="7">
    <source>
        <dbReference type="Proteomes" id="UP000182413"/>
    </source>
</evidence>
<dbReference type="InterPro" id="IPR013767">
    <property type="entry name" value="PAS_fold"/>
</dbReference>
<comment type="subcellular location">
    <subcellularLocation>
        <location evidence="2">Cell inner membrane</location>
    </subcellularLocation>
</comment>
<evidence type="ECO:0000256" key="2">
    <source>
        <dbReference type="ARBA" id="ARBA00004533"/>
    </source>
</evidence>
<dbReference type="InterPro" id="IPR000014">
    <property type="entry name" value="PAS"/>
</dbReference>
<dbReference type="PROSITE" id="PS50887">
    <property type="entry name" value="GGDEF"/>
    <property type="match status" value="1"/>
</dbReference>
<feature type="domain" description="GGDEF" evidence="4">
    <location>
        <begin position="263"/>
        <end position="396"/>
    </location>
</feature>
<feature type="domain" description="PAS" evidence="3">
    <location>
        <begin position="120"/>
        <end position="164"/>
    </location>
</feature>
<dbReference type="EC" id="2.7.7.65" evidence="5"/>
<dbReference type="PANTHER" id="PTHR46663">
    <property type="entry name" value="DIGUANYLATE CYCLASE DGCT-RELATED"/>
    <property type="match status" value="1"/>
</dbReference>
<dbReference type="FunFam" id="3.30.70.270:FF:000001">
    <property type="entry name" value="Diguanylate cyclase domain protein"/>
    <property type="match status" value="1"/>
</dbReference>
<dbReference type="AlphaFoldDB" id="A0A1G7J620"/>
<dbReference type="GO" id="GO:0005886">
    <property type="term" value="C:plasma membrane"/>
    <property type="evidence" value="ECO:0007669"/>
    <property type="project" value="UniProtKB-SubCell"/>
</dbReference>
<name>A0A1G7J620_9GAMM</name>
<dbReference type="EMBL" id="FNAE01000006">
    <property type="protein sequence ID" value="SDF20315.1"/>
    <property type="molecule type" value="Genomic_DNA"/>
</dbReference>
<dbReference type="SUPFAM" id="SSF55785">
    <property type="entry name" value="PYP-like sensor domain (PAS domain)"/>
    <property type="match status" value="1"/>
</dbReference>
<dbReference type="InterPro" id="IPR029787">
    <property type="entry name" value="Nucleotide_cyclase"/>
</dbReference>
<dbReference type="Pfam" id="PF00989">
    <property type="entry name" value="PAS"/>
    <property type="match status" value="1"/>
</dbReference>
<keyword evidence="5" id="KW-0548">Nucleotidyltransferase</keyword>
<dbReference type="SMART" id="SM00091">
    <property type="entry name" value="PAS"/>
    <property type="match status" value="1"/>
</dbReference>
<comment type="cofactor">
    <cofactor evidence="1">
        <name>Mg(2+)</name>
        <dbReference type="ChEBI" id="CHEBI:18420"/>
    </cofactor>
</comment>
<sequence length="412" mass="45212">MGYRILLVTSDTAFSAMAQSELRRQDTEIVIEQLDRLDSAVSRVQNGSLDIVLLDDALAQGHALSTLELLSRIAARVPLMLCAHMARTHGSSQPSVSNGLPFSPISSLREWLTASSYLSENLRAQAILDSIGDAIIGTDLHGQIDYLNRAAQRMSGWTLEQARGHLLSEVMPTAVIKCSTLSRPAIQVDGLRQVFEDAQTPIHDNDGKLSGSVIVRHDVSQAQATADRMTHLAQHDFLTHLPNRMLLDDRIAQGIEQAKRHSRALALIFVDLDNFKTINDSLGHTVGDRLLKSVADRLQACVRSSDTVSRTGGDEFIVLLTEVQGERNAAGTAKKILEAMALEHAIENLALTITCSLGISLYPRDGQSSDVLVCHADHAMYQAKQAGRNRYQFFRTDQEMQEAPAENSVDSR</sequence>
<protein>
    <submittedName>
        <fullName evidence="5 6">Diguanylate cyclase</fullName>
        <ecNumber evidence="5">2.7.7.65</ecNumber>
    </submittedName>
</protein>
<dbReference type="SUPFAM" id="SSF55073">
    <property type="entry name" value="Nucleotide cyclase"/>
    <property type="match status" value="1"/>
</dbReference>
<evidence type="ECO:0000313" key="8">
    <source>
        <dbReference type="Proteomes" id="UP001278050"/>
    </source>
</evidence>
<evidence type="ECO:0000313" key="5">
    <source>
        <dbReference type="EMBL" id="MDX5995350.1"/>
    </source>
</evidence>
<dbReference type="Gene3D" id="3.30.70.270">
    <property type="match status" value="1"/>
</dbReference>
<dbReference type="InterPro" id="IPR000160">
    <property type="entry name" value="GGDEF_dom"/>
</dbReference>
<proteinExistence type="predicted"/>
<dbReference type="Gene3D" id="3.30.450.20">
    <property type="entry name" value="PAS domain"/>
    <property type="match status" value="1"/>
</dbReference>
<evidence type="ECO:0000259" key="3">
    <source>
        <dbReference type="PROSITE" id="PS50112"/>
    </source>
</evidence>
<dbReference type="CDD" id="cd00130">
    <property type="entry name" value="PAS"/>
    <property type="match status" value="1"/>
</dbReference>
<gene>
    <name evidence="6" type="ORF">SAMN05216575_106132</name>
    <name evidence="5" type="ORF">SIM71_25080</name>
</gene>
<dbReference type="OrthoDB" id="9812260at2"/>
<keyword evidence="5" id="KW-0808">Transferase</keyword>
<dbReference type="RefSeq" id="WP_074680513.1">
    <property type="nucleotide sequence ID" value="NZ_CBCSET010000006.1"/>
</dbReference>
<accession>A0A1G7J620</accession>
<dbReference type="PROSITE" id="PS50112">
    <property type="entry name" value="PAS"/>
    <property type="match status" value="1"/>
</dbReference>
<dbReference type="SMART" id="SM00267">
    <property type="entry name" value="GGDEF"/>
    <property type="match status" value="1"/>
</dbReference>
<dbReference type="PANTHER" id="PTHR46663:SF2">
    <property type="entry name" value="GGDEF DOMAIN-CONTAINING PROTEIN"/>
    <property type="match status" value="1"/>
</dbReference>
<dbReference type="GO" id="GO:0052621">
    <property type="term" value="F:diguanylate cyclase activity"/>
    <property type="evidence" value="ECO:0007669"/>
    <property type="project" value="UniProtKB-EC"/>
</dbReference>
<dbReference type="Proteomes" id="UP001278050">
    <property type="component" value="Unassembled WGS sequence"/>
</dbReference>
<dbReference type="Pfam" id="PF00990">
    <property type="entry name" value="GGDEF"/>
    <property type="match status" value="1"/>
</dbReference>
<evidence type="ECO:0000256" key="1">
    <source>
        <dbReference type="ARBA" id="ARBA00001946"/>
    </source>
</evidence>
<reference evidence="6 7" key="1">
    <citation type="submission" date="2016-10" db="EMBL/GenBank/DDBJ databases">
        <authorList>
            <person name="de Groot N.N."/>
        </authorList>
    </citation>
    <scope>NUCLEOTIDE SEQUENCE [LARGE SCALE GENOMIC DNA]</scope>
    <source>
        <strain evidence="6 7">JCM 10630</strain>
    </source>
</reference>
<dbReference type="InterPro" id="IPR052163">
    <property type="entry name" value="DGC-Regulatory_Protein"/>
</dbReference>
<evidence type="ECO:0000259" key="4">
    <source>
        <dbReference type="PROSITE" id="PS50887"/>
    </source>
</evidence>
<dbReference type="GO" id="GO:0006355">
    <property type="term" value="P:regulation of DNA-templated transcription"/>
    <property type="evidence" value="ECO:0007669"/>
    <property type="project" value="InterPro"/>
</dbReference>
<dbReference type="InterPro" id="IPR043128">
    <property type="entry name" value="Rev_trsase/Diguanyl_cyclase"/>
</dbReference>
<dbReference type="InterPro" id="IPR035965">
    <property type="entry name" value="PAS-like_dom_sf"/>
</dbReference>
<organism evidence="6 7">
    <name type="scientific">Ectopseudomonas alcaliphila</name>
    <dbReference type="NCBI Taxonomy" id="101564"/>
    <lineage>
        <taxon>Bacteria</taxon>
        <taxon>Pseudomonadati</taxon>
        <taxon>Pseudomonadota</taxon>
        <taxon>Gammaproteobacteria</taxon>
        <taxon>Pseudomonadales</taxon>
        <taxon>Pseudomonadaceae</taxon>
        <taxon>Ectopseudomonas</taxon>
    </lineage>
</organism>
<evidence type="ECO:0000313" key="6">
    <source>
        <dbReference type="EMBL" id="SDF20315.1"/>
    </source>
</evidence>
<dbReference type="CDD" id="cd01949">
    <property type="entry name" value="GGDEF"/>
    <property type="match status" value="1"/>
</dbReference>